<gene>
    <name evidence="1" type="ORF">I532_22020</name>
</gene>
<protein>
    <submittedName>
        <fullName evidence="1">Uncharacterized protein</fullName>
    </submittedName>
</protein>
<name>M8E572_9BACL</name>
<comment type="caution">
    <text evidence="1">The sequence shown here is derived from an EMBL/GenBank/DDBJ whole genome shotgun (WGS) entry which is preliminary data.</text>
</comment>
<proteinExistence type="predicted"/>
<dbReference type="Proteomes" id="UP000012081">
    <property type="component" value="Unassembled WGS sequence"/>
</dbReference>
<dbReference type="PATRIC" id="fig|1300222.3.peg.4627"/>
<dbReference type="STRING" id="1300222.I532_22020"/>
<dbReference type="EMBL" id="APBN01000014">
    <property type="protein sequence ID" value="EMT50590.1"/>
    <property type="molecule type" value="Genomic_DNA"/>
</dbReference>
<organism evidence="1 2">
    <name type="scientific">Brevibacillus borstelensis AK1</name>
    <dbReference type="NCBI Taxonomy" id="1300222"/>
    <lineage>
        <taxon>Bacteria</taxon>
        <taxon>Bacillati</taxon>
        <taxon>Bacillota</taxon>
        <taxon>Bacilli</taxon>
        <taxon>Bacillales</taxon>
        <taxon>Paenibacillaceae</taxon>
        <taxon>Brevibacillus</taxon>
    </lineage>
</organism>
<reference evidence="1 2" key="1">
    <citation type="submission" date="2013-03" db="EMBL/GenBank/DDBJ databases">
        <title>Assembly of a new bacterial strain Brevibacillus borstelensis AK1.</title>
        <authorList>
            <person name="Rajan I."/>
            <person name="PoliReddy D."/>
            <person name="Sugumar T."/>
            <person name="Rathinam K."/>
            <person name="Alqarawi S."/>
            <person name="Khalil A.B."/>
            <person name="Sivakumar N."/>
        </authorList>
    </citation>
    <scope>NUCLEOTIDE SEQUENCE [LARGE SCALE GENOMIC DNA]</scope>
    <source>
        <strain evidence="1 2">AK1</strain>
    </source>
</reference>
<dbReference type="AlphaFoldDB" id="M8E572"/>
<evidence type="ECO:0000313" key="2">
    <source>
        <dbReference type="Proteomes" id="UP000012081"/>
    </source>
</evidence>
<keyword evidence="2" id="KW-1185">Reference proteome</keyword>
<accession>M8E572</accession>
<evidence type="ECO:0000313" key="1">
    <source>
        <dbReference type="EMBL" id="EMT50590.1"/>
    </source>
</evidence>
<sequence length="64" mass="7294">MEKDESFLPGFYLLALFTVGAGVDGVSSEKNGITIRLMIKNRIQIIPRLKTQGVIIRQTPFWER</sequence>